<dbReference type="AlphaFoldDB" id="A0AAD6X0T8"/>
<comment type="similarity">
    <text evidence="1">Belongs to the paxM FAD-dependent monooxygenase family.</text>
</comment>
<keyword evidence="8" id="KW-1185">Reference proteome</keyword>
<dbReference type="InterPro" id="IPR050493">
    <property type="entry name" value="FAD-dep_Monooxygenase_BioMet"/>
</dbReference>
<evidence type="ECO:0000256" key="2">
    <source>
        <dbReference type="ARBA" id="ARBA00022630"/>
    </source>
</evidence>
<evidence type="ECO:0000313" key="8">
    <source>
        <dbReference type="Proteomes" id="UP001218188"/>
    </source>
</evidence>
<evidence type="ECO:0000256" key="4">
    <source>
        <dbReference type="ARBA" id="ARBA00023002"/>
    </source>
</evidence>
<dbReference type="GO" id="GO:0004497">
    <property type="term" value="F:monooxygenase activity"/>
    <property type="evidence" value="ECO:0007669"/>
    <property type="project" value="UniProtKB-KW"/>
</dbReference>
<protein>
    <recommendedName>
        <fullName evidence="6">FAD-binding domain-containing protein</fullName>
    </recommendedName>
</protein>
<dbReference type="PRINTS" id="PR00420">
    <property type="entry name" value="RNGMNOXGNASE"/>
</dbReference>
<dbReference type="Gene3D" id="3.50.50.60">
    <property type="entry name" value="FAD/NAD(P)-binding domain"/>
    <property type="match status" value="1"/>
</dbReference>
<dbReference type="SUPFAM" id="SSF51905">
    <property type="entry name" value="FAD/NAD(P)-binding domain"/>
    <property type="match status" value="1"/>
</dbReference>
<keyword evidence="5" id="KW-0503">Monooxygenase</keyword>
<keyword evidence="4" id="KW-0560">Oxidoreductase</keyword>
<keyword evidence="3" id="KW-0274">FAD</keyword>
<evidence type="ECO:0000259" key="6">
    <source>
        <dbReference type="Pfam" id="PF01494"/>
    </source>
</evidence>
<dbReference type="FunFam" id="3.50.50.60:FF:000156">
    <property type="entry name" value="Salicylate hydroxylase, putative"/>
    <property type="match status" value="1"/>
</dbReference>
<evidence type="ECO:0000256" key="5">
    <source>
        <dbReference type="ARBA" id="ARBA00023033"/>
    </source>
</evidence>
<gene>
    <name evidence="7" type="ORF">C8F04DRAFT_1185778</name>
</gene>
<dbReference type="GO" id="GO:0071949">
    <property type="term" value="F:FAD binding"/>
    <property type="evidence" value="ECO:0007669"/>
    <property type="project" value="InterPro"/>
</dbReference>
<proteinExistence type="inferred from homology"/>
<dbReference type="PANTHER" id="PTHR13789">
    <property type="entry name" value="MONOOXYGENASE"/>
    <property type="match status" value="1"/>
</dbReference>
<accession>A0AAD6X0T8</accession>
<dbReference type="InterPro" id="IPR002938">
    <property type="entry name" value="FAD-bd"/>
</dbReference>
<sequence length="417" mass="46156">MSQEVAIIGAGLSGLSFALALHQQSIPCTIYESRPDAPLNIGGAVMLSPNALRILDRLGVYDVMRTRGYNFTKLEYRNVASTSGPEDTGVVTETQEFGGAEKYQYDGLRIYRTQIIDTLLAVLAEKGISIRYGHKFTKVIEETAEGVTWEWADGTTGTAAVLVGADGIHSTVRKYLYPDLKTTFTGMAGITAAVPTAQLEAPADLHMPVTFILPGKGAFVIAPQGIDGSEILIGKQRRIGENDLTREEWATFISDKEGQAKFLQSDNEGFPDLVHRAAAKISHDRINVWPFYIVPKLDTWSSPKHQRVVILGDAAHAIPPSAGQGINQAFEDIYTLALLLGGAQRREKKDPALVQEALKFWQSHRQSRVDQVLELNKQIDLRRVPGGEDVERKEFDLAWLYTLDPDQVVQEWLDARR</sequence>
<evidence type="ECO:0000256" key="1">
    <source>
        <dbReference type="ARBA" id="ARBA00007992"/>
    </source>
</evidence>
<feature type="domain" description="FAD-binding" evidence="6">
    <location>
        <begin position="4"/>
        <end position="345"/>
    </location>
</feature>
<organism evidence="7 8">
    <name type="scientific">Mycena alexandri</name>
    <dbReference type="NCBI Taxonomy" id="1745969"/>
    <lineage>
        <taxon>Eukaryota</taxon>
        <taxon>Fungi</taxon>
        <taxon>Dikarya</taxon>
        <taxon>Basidiomycota</taxon>
        <taxon>Agaricomycotina</taxon>
        <taxon>Agaricomycetes</taxon>
        <taxon>Agaricomycetidae</taxon>
        <taxon>Agaricales</taxon>
        <taxon>Marasmiineae</taxon>
        <taxon>Mycenaceae</taxon>
        <taxon>Mycena</taxon>
    </lineage>
</organism>
<dbReference type="Proteomes" id="UP001218188">
    <property type="component" value="Unassembled WGS sequence"/>
</dbReference>
<dbReference type="Pfam" id="PF01494">
    <property type="entry name" value="FAD_binding_3"/>
    <property type="match status" value="1"/>
</dbReference>
<dbReference type="PANTHER" id="PTHR13789:SF316">
    <property type="entry name" value="FAD-BINDING DOMAIN-CONTAINING PROTEIN"/>
    <property type="match status" value="1"/>
</dbReference>
<reference evidence="7" key="1">
    <citation type="submission" date="2023-03" db="EMBL/GenBank/DDBJ databases">
        <title>Massive genome expansion in bonnet fungi (Mycena s.s.) driven by repeated elements and novel gene families across ecological guilds.</title>
        <authorList>
            <consortium name="Lawrence Berkeley National Laboratory"/>
            <person name="Harder C.B."/>
            <person name="Miyauchi S."/>
            <person name="Viragh M."/>
            <person name="Kuo A."/>
            <person name="Thoen E."/>
            <person name="Andreopoulos B."/>
            <person name="Lu D."/>
            <person name="Skrede I."/>
            <person name="Drula E."/>
            <person name="Henrissat B."/>
            <person name="Morin E."/>
            <person name="Kohler A."/>
            <person name="Barry K."/>
            <person name="LaButti K."/>
            <person name="Morin E."/>
            <person name="Salamov A."/>
            <person name="Lipzen A."/>
            <person name="Mereny Z."/>
            <person name="Hegedus B."/>
            <person name="Baldrian P."/>
            <person name="Stursova M."/>
            <person name="Weitz H."/>
            <person name="Taylor A."/>
            <person name="Grigoriev I.V."/>
            <person name="Nagy L.G."/>
            <person name="Martin F."/>
            <person name="Kauserud H."/>
        </authorList>
    </citation>
    <scope>NUCLEOTIDE SEQUENCE</scope>
    <source>
        <strain evidence="7">CBHHK200</strain>
    </source>
</reference>
<evidence type="ECO:0000313" key="7">
    <source>
        <dbReference type="EMBL" id="KAJ7031610.1"/>
    </source>
</evidence>
<dbReference type="EMBL" id="JARJCM010000080">
    <property type="protein sequence ID" value="KAJ7031610.1"/>
    <property type="molecule type" value="Genomic_DNA"/>
</dbReference>
<comment type="caution">
    <text evidence="7">The sequence shown here is derived from an EMBL/GenBank/DDBJ whole genome shotgun (WGS) entry which is preliminary data.</text>
</comment>
<name>A0AAD6X0T8_9AGAR</name>
<keyword evidence="2" id="KW-0285">Flavoprotein</keyword>
<dbReference type="InterPro" id="IPR036188">
    <property type="entry name" value="FAD/NAD-bd_sf"/>
</dbReference>
<evidence type="ECO:0000256" key="3">
    <source>
        <dbReference type="ARBA" id="ARBA00022827"/>
    </source>
</evidence>